<dbReference type="HOGENOM" id="CLU_134543_0_0_1"/>
<organism evidence="1 2">
    <name type="scientific">Galerina marginata (strain CBS 339.88)</name>
    <dbReference type="NCBI Taxonomy" id="685588"/>
    <lineage>
        <taxon>Eukaryota</taxon>
        <taxon>Fungi</taxon>
        <taxon>Dikarya</taxon>
        <taxon>Basidiomycota</taxon>
        <taxon>Agaricomycotina</taxon>
        <taxon>Agaricomycetes</taxon>
        <taxon>Agaricomycetidae</taxon>
        <taxon>Agaricales</taxon>
        <taxon>Agaricineae</taxon>
        <taxon>Strophariaceae</taxon>
        <taxon>Galerina</taxon>
    </lineage>
</organism>
<dbReference type="STRING" id="685588.A0A067SPE2"/>
<proteinExistence type="predicted"/>
<dbReference type="Proteomes" id="UP000027222">
    <property type="component" value="Unassembled WGS sequence"/>
</dbReference>
<dbReference type="AlphaFoldDB" id="A0A067SPE2"/>
<name>A0A067SPE2_GALM3</name>
<dbReference type="EMBL" id="KL142401">
    <property type="protein sequence ID" value="KDR69544.1"/>
    <property type="molecule type" value="Genomic_DNA"/>
</dbReference>
<gene>
    <name evidence="1" type="ORF">GALMADRAFT_49901</name>
</gene>
<protein>
    <submittedName>
        <fullName evidence="1">Uncharacterized protein</fullName>
    </submittedName>
</protein>
<reference evidence="2" key="1">
    <citation type="journal article" date="2014" name="Proc. Natl. Acad. Sci. U.S.A.">
        <title>Extensive sampling of basidiomycete genomes demonstrates inadequacy of the white-rot/brown-rot paradigm for wood decay fungi.</title>
        <authorList>
            <person name="Riley R."/>
            <person name="Salamov A.A."/>
            <person name="Brown D.W."/>
            <person name="Nagy L.G."/>
            <person name="Floudas D."/>
            <person name="Held B.W."/>
            <person name="Levasseur A."/>
            <person name="Lombard V."/>
            <person name="Morin E."/>
            <person name="Otillar R."/>
            <person name="Lindquist E.A."/>
            <person name="Sun H."/>
            <person name="LaButti K.M."/>
            <person name="Schmutz J."/>
            <person name="Jabbour D."/>
            <person name="Luo H."/>
            <person name="Baker S.E."/>
            <person name="Pisabarro A.G."/>
            <person name="Walton J.D."/>
            <person name="Blanchette R.A."/>
            <person name="Henrissat B."/>
            <person name="Martin F."/>
            <person name="Cullen D."/>
            <person name="Hibbett D.S."/>
            <person name="Grigoriev I.V."/>
        </authorList>
    </citation>
    <scope>NUCLEOTIDE SEQUENCE [LARGE SCALE GENOMIC DNA]</scope>
    <source>
        <strain evidence="2">CBS 339.88</strain>
    </source>
</reference>
<feature type="non-terminal residue" evidence="1">
    <location>
        <position position="1"/>
    </location>
</feature>
<evidence type="ECO:0000313" key="1">
    <source>
        <dbReference type="EMBL" id="KDR69544.1"/>
    </source>
</evidence>
<dbReference type="OrthoDB" id="3163890at2759"/>
<sequence>RCDSIGLDGKPVNGPRGSWSHAQKMRASMTYVFGRIYGIGSQHWQRVTLSDGNVRLEGNPSISDRVATYMLDLHRRKVRGGETATSARAITPAIMERLYDFNHIPEYWEIRENHPDKSPDDIHRWGGPMVR</sequence>
<evidence type="ECO:0000313" key="2">
    <source>
        <dbReference type="Proteomes" id="UP000027222"/>
    </source>
</evidence>
<feature type="non-terminal residue" evidence="1">
    <location>
        <position position="131"/>
    </location>
</feature>
<keyword evidence="2" id="KW-1185">Reference proteome</keyword>
<accession>A0A067SPE2</accession>